<sequence length="461" mass="51547">MKSFIKTSTTLAALLAVSHVALAAATPEEIDKLGKSLTLSGAERTGNAEGTIPAYTGGLPADTTVPGWVKGSGRYERNPFDDEKPVFTIKAADIEKYKDKLTAGSIQLLKKYPDYRMDIYKTHRSVAWREKSLSYCKKNAANAKLTADGNGFTDAYGCVPFPIPKNGLEAQWNHQLRQTAGYNAKFRASAFMVDASGRATDSGHTEVTVVRPYQNPETDKMVDAFGQKDVSEYVGPPASVGIKILQFYSTDFGSTPDSTWSYSPGQRRTRIAPEFSYDTPISSYGGAVNFDELFGFKGKPDRFNWKLVGKKEIYVPYNANRLMFAPTDKLTASKDFVNPDLTRWELHRVWVVEQTLKEGQRHVFARRTMYIDEDSWATLAADAYDQAGKLYRIAYFPLMPVWDHQTVWTSMQFYDQSKGTYFNGNLFSRPGDYFKVDATPAGLKSNLQSMTPEAMSARGIR</sequence>
<evidence type="ECO:0000313" key="3">
    <source>
        <dbReference type="Proteomes" id="UP000266327"/>
    </source>
</evidence>
<dbReference type="OrthoDB" id="6751304at2"/>
<dbReference type="RefSeq" id="WP_119784820.1">
    <property type="nucleotide sequence ID" value="NZ_QYUQ01000002.1"/>
</dbReference>
<accession>A0A3A3G0C5</accession>
<name>A0A3A3G0C5_9BURK</name>
<dbReference type="AlphaFoldDB" id="A0A3A3G0C5"/>
<dbReference type="CDD" id="cd16329">
    <property type="entry name" value="LolA_like"/>
    <property type="match status" value="1"/>
</dbReference>
<gene>
    <name evidence="2" type="ORF">D3878_07050</name>
</gene>
<dbReference type="Pfam" id="PF07044">
    <property type="entry name" value="DUF1329"/>
    <property type="match status" value="1"/>
</dbReference>
<keyword evidence="3" id="KW-1185">Reference proteome</keyword>
<keyword evidence="1" id="KW-0732">Signal</keyword>
<feature type="chain" id="PRO_5017269517" evidence="1">
    <location>
        <begin position="24"/>
        <end position="461"/>
    </location>
</feature>
<dbReference type="EMBL" id="QYUQ01000002">
    <property type="protein sequence ID" value="RJG01371.1"/>
    <property type="molecule type" value="Genomic_DNA"/>
</dbReference>
<dbReference type="InterPro" id="IPR010752">
    <property type="entry name" value="DUF1329"/>
</dbReference>
<comment type="caution">
    <text evidence="2">The sequence shown here is derived from an EMBL/GenBank/DDBJ whole genome shotgun (WGS) entry which is preliminary data.</text>
</comment>
<protein>
    <submittedName>
        <fullName evidence="2">DUF1329 domain-containing protein</fullName>
    </submittedName>
</protein>
<evidence type="ECO:0000313" key="2">
    <source>
        <dbReference type="EMBL" id="RJG01371.1"/>
    </source>
</evidence>
<organism evidence="2 3">
    <name type="scientific">Noviherbaspirillum sedimenti</name>
    <dbReference type="NCBI Taxonomy" id="2320865"/>
    <lineage>
        <taxon>Bacteria</taxon>
        <taxon>Pseudomonadati</taxon>
        <taxon>Pseudomonadota</taxon>
        <taxon>Betaproteobacteria</taxon>
        <taxon>Burkholderiales</taxon>
        <taxon>Oxalobacteraceae</taxon>
        <taxon>Noviherbaspirillum</taxon>
    </lineage>
</organism>
<dbReference type="Gene3D" id="2.50.20.10">
    <property type="entry name" value="Lipoprotein localisation LolA/LolB/LppX"/>
    <property type="match status" value="1"/>
</dbReference>
<dbReference type="Proteomes" id="UP000266327">
    <property type="component" value="Unassembled WGS sequence"/>
</dbReference>
<proteinExistence type="predicted"/>
<reference evidence="3" key="1">
    <citation type="submission" date="2018-09" db="EMBL/GenBank/DDBJ databases">
        <authorList>
            <person name="Zhu H."/>
        </authorList>
    </citation>
    <scope>NUCLEOTIDE SEQUENCE [LARGE SCALE GENOMIC DNA]</scope>
    <source>
        <strain evidence="3">K1S02-23</strain>
    </source>
</reference>
<evidence type="ECO:0000256" key="1">
    <source>
        <dbReference type="SAM" id="SignalP"/>
    </source>
</evidence>
<feature type="signal peptide" evidence="1">
    <location>
        <begin position="1"/>
        <end position="23"/>
    </location>
</feature>